<keyword evidence="2" id="KW-1185">Reference proteome</keyword>
<gene>
    <name evidence="1" type="ORF">GIW81_06030</name>
</gene>
<dbReference type="RefSeq" id="WP_154738388.1">
    <property type="nucleotide sequence ID" value="NZ_WMBQ01000001.1"/>
</dbReference>
<proteinExistence type="predicted"/>
<accession>A0A6I3KJH9</accession>
<comment type="caution">
    <text evidence="1">The sequence shown here is derived from an EMBL/GenBank/DDBJ whole genome shotgun (WGS) entry which is preliminary data.</text>
</comment>
<sequence>MNEKDDCRQRIIRLPDGMPGQVLKFEYCREGDCDRAHRERWITHFLVPPPGEVCRNTDIGEALRWLEQNRKGWLLAGWGCVSKQRLPV</sequence>
<evidence type="ECO:0000313" key="1">
    <source>
        <dbReference type="EMBL" id="MTD93892.1"/>
    </source>
</evidence>
<protein>
    <submittedName>
        <fullName evidence="1">Uncharacterized protein</fullName>
    </submittedName>
</protein>
<dbReference type="EMBL" id="WMBQ01000001">
    <property type="protein sequence ID" value="MTD93892.1"/>
    <property type="molecule type" value="Genomic_DNA"/>
</dbReference>
<reference evidence="1 2" key="1">
    <citation type="submission" date="2019-11" db="EMBL/GenBank/DDBJ databases">
        <title>Identification of a novel strain.</title>
        <authorList>
            <person name="Xu Q."/>
            <person name="Wang G."/>
        </authorList>
    </citation>
    <scope>NUCLEOTIDE SEQUENCE [LARGE SCALE GENOMIC DNA]</scope>
    <source>
        <strain evidence="2">xq</strain>
    </source>
</reference>
<dbReference type="Proteomes" id="UP000440694">
    <property type="component" value="Unassembled WGS sequence"/>
</dbReference>
<evidence type="ECO:0000313" key="2">
    <source>
        <dbReference type="Proteomes" id="UP000440694"/>
    </source>
</evidence>
<dbReference type="AlphaFoldDB" id="A0A6I3KJH9"/>
<organism evidence="1 2">
    <name type="scientific">Hyphomicrobium album</name>
    <dbReference type="NCBI Taxonomy" id="2665159"/>
    <lineage>
        <taxon>Bacteria</taxon>
        <taxon>Pseudomonadati</taxon>
        <taxon>Pseudomonadota</taxon>
        <taxon>Alphaproteobacteria</taxon>
        <taxon>Hyphomicrobiales</taxon>
        <taxon>Hyphomicrobiaceae</taxon>
        <taxon>Hyphomicrobium</taxon>
    </lineage>
</organism>
<name>A0A6I3KJH9_9HYPH</name>